<dbReference type="InterPro" id="IPR043472">
    <property type="entry name" value="Macro_dom-like"/>
</dbReference>
<dbReference type="SUPFAM" id="SSF52949">
    <property type="entry name" value="Macro domain-like"/>
    <property type="match status" value="1"/>
</dbReference>
<dbReference type="SMART" id="SM00506">
    <property type="entry name" value="A1pp"/>
    <property type="match status" value="1"/>
</dbReference>
<dbReference type="RefSeq" id="WP_170192559.1">
    <property type="nucleotide sequence ID" value="NZ_JABBNB010000001.1"/>
</dbReference>
<dbReference type="Proteomes" id="UP000550729">
    <property type="component" value="Unassembled WGS sequence"/>
</dbReference>
<comment type="catalytic activity">
    <reaction evidence="1">
        <text>an N-(ADP-alpha-D-ribosyl)-thymidine in DNA + H2O = a thymidine in DNA + ADP-D-ribose</text>
        <dbReference type="Rhea" id="RHEA:71655"/>
        <dbReference type="Rhea" id="RHEA-COMP:13556"/>
        <dbReference type="Rhea" id="RHEA-COMP:18051"/>
        <dbReference type="ChEBI" id="CHEBI:15377"/>
        <dbReference type="ChEBI" id="CHEBI:57967"/>
        <dbReference type="ChEBI" id="CHEBI:137386"/>
        <dbReference type="ChEBI" id="CHEBI:191199"/>
    </reaction>
    <physiologicalReaction direction="left-to-right" evidence="1">
        <dbReference type="Rhea" id="RHEA:71656"/>
    </physiologicalReaction>
</comment>
<protein>
    <submittedName>
        <fullName evidence="3">Appr-1-p processing protein</fullName>
    </submittedName>
</protein>
<evidence type="ECO:0000256" key="1">
    <source>
        <dbReference type="ARBA" id="ARBA00035885"/>
    </source>
</evidence>
<evidence type="ECO:0000313" key="3">
    <source>
        <dbReference type="EMBL" id="NMN99775.1"/>
    </source>
</evidence>
<reference evidence="3 4" key="1">
    <citation type="submission" date="2020-04" db="EMBL/GenBank/DDBJ databases">
        <title>Gordonia sp. nov. TBRC 11910.</title>
        <authorList>
            <person name="Suriyachadkun C."/>
        </authorList>
    </citation>
    <scope>NUCLEOTIDE SEQUENCE [LARGE SCALE GENOMIC DNA]</scope>
    <source>
        <strain evidence="3 4">TBRC 11910</strain>
    </source>
</reference>
<dbReference type="EMBL" id="JABBNB010000001">
    <property type="protein sequence ID" value="NMN99775.1"/>
    <property type="molecule type" value="Genomic_DNA"/>
</dbReference>
<dbReference type="GO" id="GO:0140291">
    <property type="term" value="P:peptidyl-glutamate ADP-deribosylation"/>
    <property type="evidence" value="ECO:0007669"/>
    <property type="project" value="TreeGrafter"/>
</dbReference>
<feature type="domain" description="Macro" evidence="2">
    <location>
        <begin position="1"/>
        <end position="155"/>
    </location>
</feature>
<name>A0A848KM82_9ACTN</name>
<dbReference type="CDD" id="cd02901">
    <property type="entry name" value="Macro_Poa1p-like"/>
    <property type="match status" value="1"/>
</dbReference>
<organism evidence="3 4">
    <name type="scientific">Gordonia asplenii</name>
    <dbReference type="NCBI Taxonomy" id="2725283"/>
    <lineage>
        <taxon>Bacteria</taxon>
        <taxon>Bacillati</taxon>
        <taxon>Actinomycetota</taxon>
        <taxon>Actinomycetes</taxon>
        <taxon>Mycobacteriales</taxon>
        <taxon>Gordoniaceae</taxon>
        <taxon>Gordonia</taxon>
    </lineage>
</organism>
<dbReference type="Gene3D" id="3.40.220.10">
    <property type="entry name" value="Leucine Aminopeptidase, subunit E, domain 1"/>
    <property type="match status" value="1"/>
</dbReference>
<sequence length="350" mass="38446">MLTSASGNLLDAGVDALVNTVNTVGVMGKGIALQFRRAYPDMFKAYAAACKTGEVQLGRMHVWETGMLDGPRFIINFPTKGHWRARSRIGDIEAGLVDLVEVVRGREITSIAIPPLGCGNGGLDWADVEPRIVTAFAALPELDVRLYPPAPAPHASAMRNATPRPRMTVGRAALVTLIDRYSAVALDASPIEVQKLMYFMQVLGEPLNLQYARNLYGPYADNLRHVLDHVEGHFLVGYGDGSAKVLAADPIRVLPDAVDEARGVVRAHPRTSERIDQVFQAIEGFESMYGMELLATVHWVAHEEPSATDPTMAAKIVREWNQRKRSLFTEQHVETAWCALTERGLIAAQR</sequence>
<proteinExistence type="predicted"/>
<comment type="caution">
    <text evidence="3">The sequence shown here is derived from an EMBL/GenBank/DDBJ whole genome shotgun (WGS) entry which is preliminary data.</text>
</comment>
<dbReference type="PROSITE" id="PS51154">
    <property type="entry name" value="MACRO"/>
    <property type="match status" value="1"/>
</dbReference>
<dbReference type="InterPro" id="IPR050892">
    <property type="entry name" value="ADP-ribose_metab_enzymes"/>
</dbReference>
<dbReference type="InterPro" id="IPR002589">
    <property type="entry name" value="Macro_dom"/>
</dbReference>
<gene>
    <name evidence="3" type="ORF">HH308_00915</name>
</gene>
<evidence type="ECO:0000313" key="4">
    <source>
        <dbReference type="Proteomes" id="UP000550729"/>
    </source>
</evidence>
<accession>A0A848KM82</accession>
<dbReference type="PANTHER" id="PTHR12521">
    <property type="entry name" value="PROTEIN C6ORF130"/>
    <property type="match status" value="1"/>
</dbReference>
<keyword evidence="4" id="KW-1185">Reference proteome</keyword>
<dbReference type="PANTHER" id="PTHR12521:SF0">
    <property type="entry name" value="ADP-RIBOSE GLYCOHYDROLASE OARD1"/>
    <property type="match status" value="1"/>
</dbReference>
<dbReference type="Pfam" id="PF01661">
    <property type="entry name" value="Macro"/>
    <property type="match status" value="1"/>
</dbReference>
<dbReference type="AlphaFoldDB" id="A0A848KM82"/>
<evidence type="ECO:0000259" key="2">
    <source>
        <dbReference type="PROSITE" id="PS51154"/>
    </source>
</evidence>